<keyword evidence="4" id="KW-1185">Reference proteome</keyword>
<dbReference type="GO" id="GO:0016757">
    <property type="term" value="F:glycosyltransferase activity"/>
    <property type="evidence" value="ECO:0007669"/>
    <property type="project" value="InterPro"/>
</dbReference>
<comment type="caution">
    <text evidence="3">The sequence shown here is derived from an EMBL/GenBank/DDBJ whole genome shotgun (WGS) entry which is preliminary data.</text>
</comment>
<keyword evidence="3" id="KW-0808">Transferase</keyword>
<dbReference type="Gene3D" id="3.40.50.2000">
    <property type="entry name" value="Glycogen Phosphorylase B"/>
    <property type="match status" value="1"/>
</dbReference>
<dbReference type="PANTHER" id="PTHR12526:SF627">
    <property type="entry name" value="D-RHAMNOSYLTRANSFERASE WBPZ"/>
    <property type="match status" value="1"/>
</dbReference>
<protein>
    <submittedName>
        <fullName evidence="3">LPS biosynthesis transferase</fullName>
    </submittedName>
</protein>
<feature type="region of interest" description="Disordered" evidence="1">
    <location>
        <begin position="317"/>
        <end position="379"/>
    </location>
</feature>
<dbReference type="SUPFAM" id="SSF53756">
    <property type="entry name" value="UDP-Glycosyltransferase/glycogen phosphorylase"/>
    <property type="match status" value="1"/>
</dbReference>
<dbReference type="Proteomes" id="UP000241421">
    <property type="component" value="Unassembled WGS sequence"/>
</dbReference>
<dbReference type="InterPro" id="IPR001296">
    <property type="entry name" value="Glyco_trans_1"/>
</dbReference>
<sequence length="379" mass="41499">MRPLNILTWHTHGSYLYYLTQLPHQFHVLSRPGRPAGYGGRCGHMPWGDNVHDLPVDEARTKQFDCIIFQDDAQYEKDQYEFLSPAQRALPRIYIEHDPPRAHPTDEWHPIDSPEVLLVHVTHFNALMWNNGRTPVRVIEHGVCVPDGVAWHGGLERGLVVINHLARRGRRLGGDIFEHARTRVPLDLVGMEAEQLGGIGEIEHARLPAFAADYRFLFNPIRYTSLGLAVIEAMMVGVPVVALATTEMATVIDDGESGFIDTDVAPLVARMQELLRDRALAARLGANGRRRARERFGIARFGADWNAALQEVTGIKTGRGRFNPAGTGAARTRANKTDGNGETSGTGETGGPNQTGGTSKTSGTSTTSGNTTPDAGAQH</sequence>
<dbReference type="EMBL" id="PXWF02000297">
    <property type="protein sequence ID" value="PWF42466.1"/>
    <property type="molecule type" value="Genomic_DNA"/>
</dbReference>
<feature type="domain" description="Glycosyl transferase family 1" evidence="2">
    <location>
        <begin position="199"/>
        <end position="291"/>
    </location>
</feature>
<evidence type="ECO:0000259" key="2">
    <source>
        <dbReference type="Pfam" id="PF00534"/>
    </source>
</evidence>
<dbReference type="Pfam" id="PF00534">
    <property type="entry name" value="Glycos_transf_1"/>
    <property type="match status" value="1"/>
</dbReference>
<evidence type="ECO:0000313" key="4">
    <source>
        <dbReference type="Proteomes" id="UP000241421"/>
    </source>
</evidence>
<dbReference type="CDD" id="cd03801">
    <property type="entry name" value="GT4_PimA-like"/>
    <property type="match status" value="1"/>
</dbReference>
<dbReference type="PANTHER" id="PTHR12526">
    <property type="entry name" value="GLYCOSYLTRANSFERASE"/>
    <property type="match status" value="1"/>
</dbReference>
<evidence type="ECO:0000313" key="3">
    <source>
        <dbReference type="EMBL" id="PWF42466.1"/>
    </source>
</evidence>
<dbReference type="OrthoDB" id="9794513at2"/>
<feature type="compositionally biased region" description="Low complexity" evidence="1">
    <location>
        <begin position="355"/>
        <end position="372"/>
    </location>
</feature>
<feature type="compositionally biased region" description="Gly residues" evidence="1">
    <location>
        <begin position="342"/>
        <end position="354"/>
    </location>
</feature>
<organism evidence="3 4">
    <name type="scientific">Massilia glaciei</name>
    <dbReference type="NCBI Taxonomy" id="1524097"/>
    <lineage>
        <taxon>Bacteria</taxon>
        <taxon>Pseudomonadati</taxon>
        <taxon>Pseudomonadota</taxon>
        <taxon>Betaproteobacteria</taxon>
        <taxon>Burkholderiales</taxon>
        <taxon>Oxalobacteraceae</taxon>
        <taxon>Telluria group</taxon>
        <taxon>Massilia</taxon>
    </lineage>
</organism>
<proteinExistence type="predicted"/>
<reference evidence="3 4" key="1">
    <citation type="submission" date="2018-04" db="EMBL/GenBank/DDBJ databases">
        <title>Massilia violaceinigra sp. nov., a novel purple-pigmented bacterium isolated from Tianshan glacier, Xinjiang, China.</title>
        <authorList>
            <person name="Wang H."/>
        </authorList>
    </citation>
    <scope>NUCLEOTIDE SEQUENCE [LARGE SCALE GENOMIC DNA]</scope>
    <source>
        <strain evidence="3 4">B448-2</strain>
    </source>
</reference>
<accession>A0A2U2HEX1</accession>
<name>A0A2U2HEX1_9BURK</name>
<evidence type="ECO:0000256" key="1">
    <source>
        <dbReference type="SAM" id="MobiDB-lite"/>
    </source>
</evidence>
<dbReference type="AlphaFoldDB" id="A0A2U2HEX1"/>
<gene>
    <name evidence="3" type="ORF">C7C56_022855</name>
</gene>